<dbReference type="InterPro" id="IPR019734">
    <property type="entry name" value="TPR_rpt"/>
</dbReference>
<dbReference type="Gene3D" id="1.25.40.10">
    <property type="entry name" value="Tetratricopeptide repeat domain"/>
    <property type="match status" value="1"/>
</dbReference>
<evidence type="ECO:0000259" key="6">
    <source>
        <dbReference type="Pfam" id="PF22528"/>
    </source>
</evidence>
<dbReference type="EMBL" id="GEDC01010974">
    <property type="protein sequence ID" value="JAS26324.1"/>
    <property type="molecule type" value="Transcribed_RNA"/>
</dbReference>
<reference evidence="7" key="1">
    <citation type="submission" date="2015-12" db="EMBL/GenBank/DDBJ databases">
        <title>De novo transcriptome assembly of four potential Pierce s Disease insect vectors from Arizona vineyards.</title>
        <authorList>
            <person name="Tassone E.E."/>
        </authorList>
    </citation>
    <scope>NUCLEOTIDE SEQUENCE</scope>
</reference>
<dbReference type="PANTHER" id="PTHR11006">
    <property type="entry name" value="PROTEIN ARGININE N-METHYLTRANSFERASE"/>
    <property type="match status" value="1"/>
</dbReference>
<feature type="non-terminal residue" evidence="7">
    <location>
        <position position="1"/>
    </location>
</feature>
<dbReference type="PROSITE" id="PS51678">
    <property type="entry name" value="SAM_MT_PRMT"/>
    <property type="match status" value="1"/>
</dbReference>
<dbReference type="PANTHER" id="PTHR11006:SF60">
    <property type="entry name" value="PROTEIN ARGININE N-METHYLTRANSFERASE 9"/>
    <property type="match status" value="1"/>
</dbReference>
<dbReference type="InterPro" id="IPR055135">
    <property type="entry name" value="PRMT_dom"/>
</dbReference>
<dbReference type="AlphaFoldDB" id="A0A1B6DKV9"/>
<dbReference type="SUPFAM" id="SSF53335">
    <property type="entry name" value="S-adenosyl-L-methionine-dependent methyltransferases"/>
    <property type="match status" value="2"/>
</dbReference>
<evidence type="ECO:0000256" key="4">
    <source>
        <dbReference type="PROSITE-ProRule" id="PRU00339"/>
    </source>
</evidence>
<dbReference type="InterPro" id="IPR011990">
    <property type="entry name" value="TPR-like_helical_dom_sf"/>
</dbReference>
<organism evidence="7">
    <name type="scientific">Clastoptera arizonana</name>
    <name type="common">Arizona spittle bug</name>
    <dbReference type="NCBI Taxonomy" id="38151"/>
    <lineage>
        <taxon>Eukaryota</taxon>
        <taxon>Metazoa</taxon>
        <taxon>Ecdysozoa</taxon>
        <taxon>Arthropoda</taxon>
        <taxon>Hexapoda</taxon>
        <taxon>Insecta</taxon>
        <taxon>Pterygota</taxon>
        <taxon>Neoptera</taxon>
        <taxon>Paraneoptera</taxon>
        <taxon>Hemiptera</taxon>
        <taxon>Auchenorrhyncha</taxon>
        <taxon>Cercopoidea</taxon>
        <taxon>Clastopteridae</taxon>
        <taxon>Clastoptera</taxon>
    </lineage>
</organism>
<dbReference type="CDD" id="cd02440">
    <property type="entry name" value="AdoMet_MTases"/>
    <property type="match status" value="1"/>
</dbReference>
<evidence type="ECO:0000256" key="5">
    <source>
        <dbReference type="PROSITE-ProRule" id="PRU01015"/>
    </source>
</evidence>
<dbReference type="PROSITE" id="PS50005">
    <property type="entry name" value="TPR"/>
    <property type="match status" value="1"/>
</dbReference>
<evidence type="ECO:0000313" key="7">
    <source>
        <dbReference type="EMBL" id="JAS26324.1"/>
    </source>
</evidence>
<dbReference type="Gene3D" id="3.40.50.150">
    <property type="entry name" value="Vaccinia Virus protein VP39"/>
    <property type="match status" value="1"/>
</dbReference>
<keyword evidence="4" id="KW-0802">TPR repeat</keyword>
<feature type="domain" description="Protein arginine N-methyltransferase" evidence="6">
    <location>
        <begin position="228"/>
        <end position="365"/>
    </location>
</feature>
<dbReference type="GO" id="GO:0005634">
    <property type="term" value="C:nucleus"/>
    <property type="evidence" value="ECO:0007669"/>
    <property type="project" value="TreeGrafter"/>
</dbReference>
<feature type="repeat" description="TPR" evidence="4">
    <location>
        <begin position="21"/>
        <end position="54"/>
    </location>
</feature>
<evidence type="ECO:0000256" key="2">
    <source>
        <dbReference type="ARBA" id="ARBA00022679"/>
    </source>
</evidence>
<keyword evidence="1 5" id="KW-0489">Methyltransferase</keyword>
<dbReference type="Pfam" id="PF06325">
    <property type="entry name" value="PrmA"/>
    <property type="match status" value="1"/>
</dbReference>
<dbReference type="GO" id="GO:0016274">
    <property type="term" value="F:protein-arginine N-methyltransferase activity"/>
    <property type="evidence" value="ECO:0007669"/>
    <property type="project" value="InterPro"/>
</dbReference>
<dbReference type="GO" id="GO:0032259">
    <property type="term" value="P:methylation"/>
    <property type="evidence" value="ECO:0007669"/>
    <property type="project" value="UniProtKB-KW"/>
</dbReference>
<protein>
    <recommendedName>
        <fullName evidence="6">Protein arginine N-methyltransferase domain-containing protein</fullName>
    </recommendedName>
</protein>
<keyword evidence="2 5" id="KW-0808">Transferase</keyword>
<dbReference type="GO" id="GO:0042054">
    <property type="term" value="F:histone methyltransferase activity"/>
    <property type="evidence" value="ECO:0007669"/>
    <property type="project" value="TreeGrafter"/>
</dbReference>
<dbReference type="Gene3D" id="2.70.160.11">
    <property type="entry name" value="Hnrnp arginine n-methyltransferase1"/>
    <property type="match status" value="2"/>
</dbReference>
<dbReference type="InterPro" id="IPR029063">
    <property type="entry name" value="SAM-dependent_MTases_sf"/>
</dbReference>
<proteinExistence type="predicted"/>
<dbReference type="SUPFAM" id="SSF48452">
    <property type="entry name" value="TPR-like"/>
    <property type="match status" value="1"/>
</dbReference>
<accession>A0A1B6DKV9</accession>
<keyword evidence="3 5" id="KW-0949">S-adenosyl-L-methionine</keyword>
<dbReference type="InterPro" id="IPR025799">
    <property type="entry name" value="Arg_MeTrfase"/>
</dbReference>
<evidence type="ECO:0000256" key="1">
    <source>
        <dbReference type="ARBA" id="ARBA00022603"/>
    </source>
</evidence>
<name>A0A1B6DKV9_9HEMI</name>
<gene>
    <name evidence="7" type="ORF">g.32791</name>
</gene>
<dbReference type="Pfam" id="PF22528">
    <property type="entry name" value="PRMT_C"/>
    <property type="match status" value="1"/>
</dbReference>
<sequence>SRYADLFQCYEQAIEVFPENEQVLCNLGAHLFRLGHFNDASRFFSQSLELNSNYLIAYRNLQNVCNLLVERWHFRMLNDTNRNEAYREAILKKVKQGFHKILDIGTGTGLLSMYAVQAGAQHVYACDYSTTMCNIADQVLIANNCNKDAVKVINKLSNDLAISDDIPDRISLVVTETMDAGLFGEHLLETLIHAWSSLLLPPHPEIKTIYNSTDTVKSQKFGIVIPFSATLWAVPIQCDYIARKNSVFIDKYDELDLSKIYLFTERNEPYDTENLQSIKEFITLSNPIAVKKFDFNSPSQLQDYFEGKYDSEIISFSCSSKQIDAIAVWFDVHLDEDITLTSSPFHSDAKICCWDQAIFPIHSKVDNLSLNFICKDGKFAIKECPDCNDPDTLANYLQSKLGEDNLSQSKYPVSLDMIQFLNNKTLCDRLDEIFSVIGKKQTNYILDFSPFPILGLKFLKNCQSHVLSILKSTNDINAVKEIAKQNKIDTAKLEFILDDDFEEYLDSNGNKFDLVINNIFETTGEMKEKNVVLLPKIKKHLRDGGRMIPEVFSVFCQLIQSDWLTKTSRVINEDLIDKYKIAQFINVYEVNQHLDIDLNILEHTLLSKNVECLELNIDSIPEMATISKEFSVNIEKEGILNAIPYWFQYKLLKEDDKIISTNSKYSNVNQAAMILKSEYVKLGDTILIRVDYQNGILRLILSKKAE</sequence>
<evidence type="ECO:0000256" key="3">
    <source>
        <dbReference type="ARBA" id="ARBA00022691"/>
    </source>
</evidence>
<dbReference type="SMART" id="SM00028">
    <property type="entry name" value="TPR"/>
    <property type="match status" value="1"/>
</dbReference>